<dbReference type="PANTHER" id="PTHR10155">
    <property type="entry name" value="PHOSPHATIDYLINOSITOL 3-KINASE REGULATORY SUBUNIT"/>
    <property type="match status" value="1"/>
</dbReference>
<keyword evidence="4 5" id="KW-0727">SH2 domain</keyword>
<evidence type="ECO:0000256" key="1">
    <source>
        <dbReference type="ARBA" id="ARBA00022604"/>
    </source>
</evidence>
<dbReference type="Gene3D" id="3.30.505.10">
    <property type="entry name" value="SH2 domain"/>
    <property type="match status" value="1"/>
</dbReference>
<dbReference type="InterPro" id="IPR000980">
    <property type="entry name" value="SH2"/>
</dbReference>
<evidence type="ECO:0000256" key="5">
    <source>
        <dbReference type="PROSITE-ProRule" id="PRU00191"/>
    </source>
</evidence>
<dbReference type="InterPro" id="IPR036036">
    <property type="entry name" value="SOCS_box-like_dom_sf"/>
</dbReference>
<dbReference type="Pfam" id="PF00017">
    <property type="entry name" value="SH2"/>
    <property type="match status" value="1"/>
</dbReference>
<evidence type="ECO:0008006" key="11">
    <source>
        <dbReference type="Google" id="ProtNLM"/>
    </source>
</evidence>
<dbReference type="InterPro" id="IPR036860">
    <property type="entry name" value="SH2_dom_sf"/>
</dbReference>
<evidence type="ECO:0000313" key="10">
    <source>
        <dbReference type="Proteomes" id="UP000267096"/>
    </source>
</evidence>
<accession>A0A3P6T061</accession>
<dbReference type="Proteomes" id="UP000267096">
    <property type="component" value="Unassembled WGS sequence"/>
</dbReference>
<dbReference type="AlphaFoldDB" id="A0A3P6T061"/>
<evidence type="ECO:0000313" key="9">
    <source>
        <dbReference type="EMBL" id="VDK59228.1"/>
    </source>
</evidence>
<feature type="domain" description="SH2" evidence="7">
    <location>
        <begin position="491"/>
        <end position="586"/>
    </location>
</feature>
<feature type="region of interest" description="Disordered" evidence="6">
    <location>
        <begin position="208"/>
        <end position="236"/>
    </location>
</feature>
<dbReference type="GO" id="GO:0009968">
    <property type="term" value="P:negative regulation of signal transduction"/>
    <property type="evidence" value="ECO:0007669"/>
    <property type="project" value="UniProtKB-KW"/>
</dbReference>
<organism evidence="9 10">
    <name type="scientific">Anisakis simplex</name>
    <name type="common">Herring worm</name>
    <dbReference type="NCBI Taxonomy" id="6269"/>
    <lineage>
        <taxon>Eukaryota</taxon>
        <taxon>Metazoa</taxon>
        <taxon>Ecdysozoa</taxon>
        <taxon>Nematoda</taxon>
        <taxon>Chromadorea</taxon>
        <taxon>Rhabditida</taxon>
        <taxon>Spirurina</taxon>
        <taxon>Ascaridomorpha</taxon>
        <taxon>Ascaridoidea</taxon>
        <taxon>Anisakidae</taxon>
        <taxon>Anisakis</taxon>
        <taxon>Anisakis simplex complex</taxon>
    </lineage>
</organism>
<evidence type="ECO:0000256" key="2">
    <source>
        <dbReference type="ARBA" id="ARBA00022700"/>
    </source>
</evidence>
<dbReference type="SUPFAM" id="SSF55550">
    <property type="entry name" value="SH2 domain"/>
    <property type="match status" value="1"/>
</dbReference>
<feature type="region of interest" description="Disordered" evidence="6">
    <location>
        <begin position="431"/>
        <end position="457"/>
    </location>
</feature>
<feature type="domain" description="SOCS box" evidence="8">
    <location>
        <begin position="581"/>
        <end position="635"/>
    </location>
</feature>
<keyword evidence="10" id="KW-1185">Reference proteome</keyword>
<name>A0A3P6T061_ANISI</name>
<dbReference type="GO" id="GO:0046935">
    <property type="term" value="F:1-phosphatidylinositol-3-kinase regulator activity"/>
    <property type="evidence" value="ECO:0007669"/>
    <property type="project" value="TreeGrafter"/>
</dbReference>
<dbReference type="SMART" id="SM00969">
    <property type="entry name" value="SOCS_box"/>
    <property type="match status" value="1"/>
</dbReference>
<proteinExistence type="predicted"/>
<feature type="non-terminal residue" evidence="9">
    <location>
        <position position="646"/>
    </location>
</feature>
<feature type="compositionally biased region" description="Low complexity" evidence="6">
    <location>
        <begin position="208"/>
        <end position="217"/>
    </location>
</feature>
<reference evidence="9 10" key="1">
    <citation type="submission" date="2018-11" db="EMBL/GenBank/DDBJ databases">
        <authorList>
            <consortium name="Pathogen Informatics"/>
        </authorList>
    </citation>
    <scope>NUCLEOTIDE SEQUENCE [LARGE SCALE GENOMIC DNA]</scope>
</reference>
<dbReference type="Pfam" id="PF07525">
    <property type="entry name" value="SOCS_box"/>
    <property type="match status" value="1"/>
</dbReference>
<keyword evidence="3" id="KW-0833">Ubl conjugation pathway</keyword>
<dbReference type="EMBL" id="UYRR01033633">
    <property type="protein sequence ID" value="VDK59228.1"/>
    <property type="molecule type" value="Genomic_DNA"/>
</dbReference>
<keyword evidence="1" id="KW-0341">Growth regulation</keyword>
<dbReference type="PROSITE" id="PS50225">
    <property type="entry name" value="SOCS"/>
    <property type="match status" value="1"/>
</dbReference>
<evidence type="ECO:0000256" key="6">
    <source>
        <dbReference type="SAM" id="MobiDB-lite"/>
    </source>
</evidence>
<dbReference type="OrthoDB" id="5979828at2759"/>
<dbReference type="InterPro" id="IPR001496">
    <property type="entry name" value="SOCS_box"/>
</dbReference>
<sequence length="646" mass="74289">MNEVLKGLFERDMNGPLNSFYRKRVVEEMGISMTFNGNLEELNYDRVIPEQIRMRKGIHIKVKQQIITYLIGYIRRTRLTYIAEEYAPELVDILHKYPKHNSVPLNLLYQIINRIAVKQQWKRYLPLASKLKYRIYERRELIIKRAANNIQLNQHLTLQKQLLTVSGDNNNDSDSNSNDNKIPIASATAIVNTGSLVSPTQATIATTSATTTDTSNTVQSNSLFERNGNSLSKCDTEEGQTAVSSTTYALPSSLLPCSSKTNATDIGQGPSDAKSSTFMETMKTKLKDLNADEMNQLMHRINEHYPERYDEEKNLHWNDQVHWDLETGETKQKLKKQVQDYLKRYCGMRTSRINRHDRGTAVKEHFYEFATRTQQLMETSPSQALTTREVKFSRASLCPCFSPNVSDDEVEESDERLFASNDSYTVTSQNAVNSTSENGNDNRASAQQNISSRGNNNGDVIIQDEPYVVHSSVDYTNCLVPKQDRITASCYYWGVMDRYEAEALLENKPEGTFLLRDSAQSEYLFSVSFRRYKRTLHARIEQKNHRFSFDFSDTSIFSADNIIDLIAYYNDPAKCLFFEPQLSIPLPRNFVFSLQIKTFQHICRSYIASLTCFDGVNQLNLPVSLKQYIQEYYYKHPVKTVNHAFN</sequence>
<dbReference type="SUPFAM" id="SSF158235">
    <property type="entry name" value="SOCS box-like"/>
    <property type="match status" value="1"/>
</dbReference>
<dbReference type="GO" id="GO:0035556">
    <property type="term" value="P:intracellular signal transduction"/>
    <property type="evidence" value="ECO:0007669"/>
    <property type="project" value="InterPro"/>
</dbReference>
<keyword evidence="2" id="KW-0734">Signal transduction inhibitor</keyword>
<dbReference type="PROSITE" id="PS50001">
    <property type="entry name" value="SH2"/>
    <property type="match status" value="1"/>
</dbReference>
<evidence type="ECO:0000259" key="8">
    <source>
        <dbReference type="PROSITE" id="PS50225"/>
    </source>
</evidence>
<evidence type="ECO:0000256" key="4">
    <source>
        <dbReference type="ARBA" id="ARBA00022999"/>
    </source>
</evidence>
<evidence type="ECO:0000256" key="3">
    <source>
        <dbReference type="ARBA" id="ARBA00022786"/>
    </source>
</evidence>
<feature type="compositionally biased region" description="Polar residues" evidence="6">
    <location>
        <begin position="218"/>
        <end position="236"/>
    </location>
</feature>
<gene>
    <name evidence="9" type="ORF">ASIM_LOCUS16996</name>
</gene>
<dbReference type="SMART" id="SM00252">
    <property type="entry name" value="SH2"/>
    <property type="match status" value="1"/>
</dbReference>
<protein>
    <recommendedName>
        <fullName evidence="11">Suppressor of cytokine signaling 5</fullName>
    </recommendedName>
</protein>
<dbReference type="PANTHER" id="PTHR10155:SF0">
    <property type="entry name" value="SUPPRESSOR OF CYTOKINE SIGNALING AT 36E, ISOFORM D"/>
    <property type="match status" value="1"/>
</dbReference>
<dbReference type="GO" id="GO:0005942">
    <property type="term" value="C:phosphatidylinositol 3-kinase complex"/>
    <property type="evidence" value="ECO:0007669"/>
    <property type="project" value="TreeGrafter"/>
</dbReference>
<dbReference type="GO" id="GO:0046854">
    <property type="term" value="P:phosphatidylinositol phosphate biosynthetic process"/>
    <property type="evidence" value="ECO:0007669"/>
    <property type="project" value="TreeGrafter"/>
</dbReference>
<evidence type="ECO:0000259" key="7">
    <source>
        <dbReference type="PROSITE" id="PS50001"/>
    </source>
</evidence>